<dbReference type="PROSITE" id="PS50883">
    <property type="entry name" value="EAL"/>
    <property type="match status" value="1"/>
</dbReference>
<sequence>MKNSTQDAMPLHPFEDALRDMLELVSRYYGKKACFVAHTDEHAFRVLETLNAGGLHIEKGIFLPIHESYCGIVHSGSREPVEVTENARIDSYLGAPVLLRDGTMYGTLCVLDSQPGQYSEADIAYLQKFANHLSYVLELGRMSVRDALTGLYNRGFMNGVSADLANMTDAKFAVLFIDLDRFKSVNDTVGCEGGDLLLQEVAKRLKPCVRQGELLSRVGGEEFMLLIPKLNERDDAVRIAERMLEALSEPFFIHGQALRMSASIGIAFYPEDGRELTILMKKANHSMYQVKKEGRNNVRVFDERKETGDRPPIEREDDLRHALATGQFVLHYQPQYDLRNQQLTGAEALIRWHHPDLGLIPPSSFIPLAEENGTINDIGTWALREACQQNKAWQNAGLAPITVAVNLSARQFYQPGLVQVVSRILEETELEPRYLELELTESIMIEAEQALIVLRALKALGVRISLDDFGVGFSSLSYLRKFPIDKLKIDKSFIQECPVDVNDATIVKMIINMAHNLKLSVMAEGVEDKDQLTFLTQHVCDGAQGFLFQKPLPGRAFTEKFHELQSFGQRLGLSGLPSNRFWLEEGLRMDREALQEIIRLQEGFIFKVAERDGKLIHTFCEGKLLFRMGLVPEQIVGKEAKEFLTLADAHRKEACYRRAWQGEEMVSYESELNGIYYLTSLRAIRKGGEIVEIIGTSVDITVRRNMELALMQSEEKYRLLTDQMLRLASSMDDDGQSG</sequence>
<dbReference type="SUPFAM" id="SSF55073">
    <property type="entry name" value="Nucleotide cyclase"/>
    <property type="match status" value="1"/>
</dbReference>
<dbReference type="RefSeq" id="WP_377719002.1">
    <property type="nucleotide sequence ID" value="NZ_JBHSAM010000023.1"/>
</dbReference>
<dbReference type="PANTHER" id="PTHR44757">
    <property type="entry name" value="DIGUANYLATE CYCLASE DGCP"/>
    <property type="match status" value="1"/>
</dbReference>
<gene>
    <name evidence="3" type="ORF">ACFOZ8_11805</name>
</gene>
<dbReference type="InterPro" id="IPR052155">
    <property type="entry name" value="Biofilm_reg_signaling"/>
</dbReference>
<dbReference type="Gene3D" id="3.30.70.270">
    <property type="match status" value="1"/>
</dbReference>
<dbReference type="InterPro" id="IPR003018">
    <property type="entry name" value="GAF"/>
</dbReference>
<dbReference type="Proteomes" id="UP001595715">
    <property type="component" value="Unassembled WGS sequence"/>
</dbReference>
<evidence type="ECO:0000259" key="1">
    <source>
        <dbReference type="PROSITE" id="PS50883"/>
    </source>
</evidence>
<name>A0ABV8K2U3_9BACL</name>
<dbReference type="InterPro" id="IPR029787">
    <property type="entry name" value="Nucleotide_cyclase"/>
</dbReference>
<proteinExistence type="predicted"/>
<protein>
    <submittedName>
        <fullName evidence="3">EAL domain-containing protein</fullName>
    </submittedName>
</protein>
<dbReference type="SMART" id="SM00267">
    <property type="entry name" value="GGDEF"/>
    <property type="match status" value="1"/>
</dbReference>
<dbReference type="InterPro" id="IPR035919">
    <property type="entry name" value="EAL_sf"/>
</dbReference>
<dbReference type="InterPro" id="IPR035965">
    <property type="entry name" value="PAS-like_dom_sf"/>
</dbReference>
<dbReference type="SUPFAM" id="SSF141868">
    <property type="entry name" value="EAL domain-like"/>
    <property type="match status" value="1"/>
</dbReference>
<dbReference type="Pfam" id="PF00563">
    <property type="entry name" value="EAL"/>
    <property type="match status" value="1"/>
</dbReference>
<dbReference type="CDD" id="cd01949">
    <property type="entry name" value="GGDEF"/>
    <property type="match status" value="1"/>
</dbReference>
<organism evidence="3 4">
    <name type="scientific">Paenibacillus xanthanilyticus</name>
    <dbReference type="NCBI Taxonomy" id="1783531"/>
    <lineage>
        <taxon>Bacteria</taxon>
        <taxon>Bacillati</taxon>
        <taxon>Bacillota</taxon>
        <taxon>Bacilli</taxon>
        <taxon>Bacillales</taxon>
        <taxon>Paenibacillaceae</taxon>
        <taxon>Paenibacillus</taxon>
    </lineage>
</organism>
<dbReference type="InterPro" id="IPR029016">
    <property type="entry name" value="GAF-like_dom_sf"/>
</dbReference>
<dbReference type="EMBL" id="JBHSAM010000023">
    <property type="protein sequence ID" value="MFC4100331.1"/>
    <property type="molecule type" value="Genomic_DNA"/>
</dbReference>
<dbReference type="SUPFAM" id="SSF55785">
    <property type="entry name" value="PYP-like sensor domain (PAS domain)"/>
    <property type="match status" value="1"/>
</dbReference>
<evidence type="ECO:0000313" key="4">
    <source>
        <dbReference type="Proteomes" id="UP001595715"/>
    </source>
</evidence>
<evidence type="ECO:0000259" key="2">
    <source>
        <dbReference type="PROSITE" id="PS50887"/>
    </source>
</evidence>
<feature type="domain" description="EAL" evidence="1">
    <location>
        <begin position="312"/>
        <end position="565"/>
    </location>
</feature>
<dbReference type="Pfam" id="PF00990">
    <property type="entry name" value="GGDEF"/>
    <property type="match status" value="1"/>
</dbReference>
<dbReference type="Pfam" id="PF01590">
    <property type="entry name" value="GAF"/>
    <property type="match status" value="1"/>
</dbReference>
<dbReference type="PROSITE" id="PS50887">
    <property type="entry name" value="GGDEF"/>
    <property type="match status" value="1"/>
</dbReference>
<evidence type="ECO:0000313" key="3">
    <source>
        <dbReference type="EMBL" id="MFC4100331.1"/>
    </source>
</evidence>
<dbReference type="InterPro" id="IPR001633">
    <property type="entry name" value="EAL_dom"/>
</dbReference>
<feature type="domain" description="GGDEF" evidence="2">
    <location>
        <begin position="170"/>
        <end position="303"/>
    </location>
</feature>
<dbReference type="InterPro" id="IPR000160">
    <property type="entry name" value="GGDEF_dom"/>
</dbReference>
<dbReference type="Pfam" id="PF08448">
    <property type="entry name" value="PAS_4"/>
    <property type="match status" value="1"/>
</dbReference>
<dbReference type="NCBIfam" id="TIGR00254">
    <property type="entry name" value="GGDEF"/>
    <property type="match status" value="1"/>
</dbReference>
<keyword evidence="4" id="KW-1185">Reference proteome</keyword>
<dbReference type="Gene3D" id="3.30.450.20">
    <property type="entry name" value="PAS domain"/>
    <property type="match status" value="1"/>
</dbReference>
<dbReference type="SMART" id="SM00065">
    <property type="entry name" value="GAF"/>
    <property type="match status" value="1"/>
</dbReference>
<dbReference type="CDD" id="cd01948">
    <property type="entry name" value="EAL"/>
    <property type="match status" value="1"/>
</dbReference>
<dbReference type="InterPro" id="IPR043128">
    <property type="entry name" value="Rev_trsase/Diguanyl_cyclase"/>
</dbReference>
<dbReference type="Gene3D" id="3.30.450.40">
    <property type="match status" value="1"/>
</dbReference>
<dbReference type="SMART" id="SM00052">
    <property type="entry name" value="EAL"/>
    <property type="match status" value="1"/>
</dbReference>
<dbReference type="PANTHER" id="PTHR44757:SF2">
    <property type="entry name" value="BIOFILM ARCHITECTURE MAINTENANCE PROTEIN MBAA"/>
    <property type="match status" value="1"/>
</dbReference>
<dbReference type="Gene3D" id="3.20.20.450">
    <property type="entry name" value="EAL domain"/>
    <property type="match status" value="1"/>
</dbReference>
<comment type="caution">
    <text evidence="3">The sequence shown here is derived from an EMBL/GenBank/DDBJ whole genome shotgun (WGS) entry which is preliminary data.</text>
</comment>
<accession>A0ABV8K2U3</accession>
<dbReference type="InterPro" id="IPR013656">
    <property type="entry name" value="PAS_4"/>
</dbReference>
<dbReference type="SUPFAM" id="SSF55781">
    <property type="entry name" value="GAF domain-like"/>
    <property type="match status" value="1"/>
</dbReference>
<reference evidence="4" key="1">
    <citation type="journal article" date="2019" name="Int. J. Syst. Evol. Microbiol.">
        <title>The Global Catalogue of Microorganisms (GCM) 10K type strain sequencing project: providing services to taxonomists for standard genome sequencing and annotation.</title>
        <authorList>
            <consortium name="The Broad Institute Genomics Platform"/>
            <consortium name="The Broad Institute Genome Sequencing Center for Infectious Disease"/>
            <person name="Wu L."/>
            <person name="Ma J."/>
        </authorList>
    </citation>
    <scope>NUCLEOTIDE SEQUENCE [LARGE SCALE GENOMIC DNA]</scope>
    <source>
        <strain evidence="4">IBRC-M 10987</strain>
    </source>
</reference>